<comment type="caution">
    <text evidence="1">The sequence shown here is derived from an EMBL/GenBank/DDBJ whole genome shotgun (WGS) entry which is preliminary data.</text>
</comment>
<dbReference type="PATRIC" id="fig|45065.4.peg.1266"/>
<dbReference type="STRING" id="45065.Lgee_1178"/>
<accession>A0A0W0TW92</accession>
<dbReference type="EMBL" id="LNYC01000044">
    <property type="protein sequence ID" value="KTC99686.1"/>
    <property type="molecule type" value="Genomic_DNA"/>
</dbReference>
<keyword evidence="2" id="KW-1185">Reference proteome</keyword>
<evidence type="ECO:0000313" key="1">
    <source>
        <dbReference type="EMBL" id="KTC99686.1"/>
    </source>
</evidence>
<name>A0A0W0TW92_9GAMM</name>
<dbReference type="OrthoDB" id="5652097at2"/>
<dbReference type="RefSeq" id="WP_028387408.1">
    <property type="nucleotide sequence ID" value="NZ_CAAAHN010000007.1"/>
</dbReference>
<organism evidence="1 2">
    <name type="scientific">Legionella geestiana</name>
    <dbReference type="NCBI Taxonomy" id="45065"/>
    <lineage>
        <taxon>Bacteria</taxon>
        <taxon>Pseudomonadati</taxon>
        <taxon>Pseudomonadota</taxon>
        <taxon>Gammaproteobacteria</taxon>
        <taxon>Legionellales</taxon>
        <taxon>Legionellaceae</taxon>
        <taxon>Legionella</taxon>
    </lineage>
</organism>
<sequence>MTTRLQNVVNSLIETIVAYQLYQTAGNKVPLAHVEEVANPLYAKQGDELAKALAELINSATRKYPDRRPLLVYMATQAVFLKSLTDVQAPLADSTLPYVEQIVFNICMSLAYTVRTVQEEMFIAKCHYPMPHLDLLTRLTAPAGGERETKIRIQQGSSASSSSEAGVYSTFVLKGCDRSNAYAGKNVTVAGEKILLHFYKKAGMRETLFADKEKLAGDIKELQALVHKLCKDHQQTFLIAQKAEALPQIEKERDNLRQAYASLKDKNDADEARIAELMADIAALQQELVRQERENTALREELLQVSEELQQVRQKNSGYREEVERLTTENSRLISEMPRQSMPAGADTGLAGFFRHNLWGAGSRRFVDGLGGLRVVTEPSQTDDAAPEEVSPPSPFYAGFDVQ</sequence>
<dbReference type="Proteomes" id="UP000054785">
    <property type="component" value="Unassembled WGS sequence"/>
</dbReference>
<protein>
    <submittedName>
        <fullName evidence="1">Chromosome partition protein Smc</fullName>
    </submittedName>
</protein>
<gene>
    <name evidence="1" type="primary">smc_2</name>
    <name evidence="1" type="ORF">Lgee_1178</name>
</gene>
<proteinExistence type="predicted"/>
<evidence type="ECO:0000313" key="2">
    <source>
        <dbReference type="Proteomes" id="UP000054785"/>
    </source>
</evidence>
<reference evidence="1 2" key="1">
    <citation type="submission" date="2015-11" db="EMBL/GenBank/DDBJ databases">
        <title>Genomic analysis of 38 Legionella species identifies large and diverse effector repertoires.</title>
        <authorList>
            <person name="Burstein D."/>
            <person name="Amaro F."/>
            <person name="Zusman T."/>
            <person name="Lifshitz Z."/>
            <person name="Cohen O."/>
            <person name="Gilbert J.A."/>
            <person name="Pupko T."/>
            <person name="Shuman H.A."/>
            <person name="Segal G."/>
        </authorList>
    </citation>
    <scope>NUCLEOTIDE SEQUENCE [LARGE SCALE GENOMIC DNA]</scope>
    <source>
        <strain evidence="1 2">ATCC 49504</strain>
    </source>
</reference>
<dbReference type="AlphaFoldDB" id="A0A0W0TW92"/>